<name>A0ABS8W0B6_9PROT</name>
<protein>
    <submittedName>
        <fullName evidence="2">Uncharacterized protein</fullName>
    </submittedName>
</protein>
<evidence type="ECO:0000313" key="2">
    <source>
        <dbReference type="EMBL" id="MCE0744950.1"/>
    </source>
</evidence>
<gene>
    <name evidence="2" type="ORF">LWC05_13795</name>
</gene>
<sequence>MNTKFTLWILLFSVFLFSPARAGVVSNNAPGSPGYQYDPRSRLRDAWLVRIKPGEKADFYDDGIIAGCPALKDVCRKKAHLIAGDIAVANHRMGAFTVINFVGKTGNPTDGAIETRLLENVPETEPVTEDWTGKWKDTEEQQITIRKTRTASILAVDGDATWYGRGGTHEGSFAAYIKPTGAWGGFLTEASHWDSTPDRRSPDLSDQTGLNTDWTKMFPLSDTECSGIFRLMTPYLTVATPVDTCGGVNVTFTGVYRKVGR</sequence>
<keyword evidence="1" id="KW-0732">Signal</keyword>
<proteinExistence type="predicted"/>
<evidence type="ECO:0000313" key="3">
    <source>
        <dbReference type="Proteomes" id="UP001521074"/>
    </source>
</evidence>
<feature type="chain" id="PRO_5047096415" evidence="1">
    <location>
        <begin position="23"/>
        <end position="261"/>
    </location>
</feature>
<reference evidence="2 3" key="1">
    <citation type="submission" date="2021-12" db="EMBL/GenBank/DDBJ databases">
        <title>Genome sequence of Acetobacter sicerae DmPark20a_162.</title>
        <authorList>
            <person name="Chaston J.M."/>
        </authorList>
    </citation>
    <scope>NUCLEOTIDE SEQUENCE [LARGE SCALE GENOMIC DNA]</scope>
    <source>
        <strain evidence="2 3">DmPark20a_162</strain>
    </source>
</reference>
<feature type="signal peptide" evidence="1">
    <location>
        <begin position="1"/>
        <end position="22"/>
    </location>
</feature>
<accession>A0ABS8W0B6</accession>
<dbReference type="RefSeq" id="WP_232878692.1">
    <property type="nucleotide sequence ID" value="NZ_JAJSOJ010000054.1"/>
</dbReference>
<evidence type="ECO:0000256" key="1">
    <source>
        <dbReference type="SAM" id="SignalP"/>
    </source>
</evidence>
<keyword evidence="3" id="KW-1185">Reference proteome</keyword>
<dbReference type="EMBL" id="JAJSOJ010000054">
    <property type="protein sequence ID" value="MCE0744950.1"/>
    <property type="molecule type" value="Genomic_DNA"/>
</dbReference>
<comment type="caution">
    <text evidence="2">The sequence shown here is derived from an EMBL/GenBank/DDBJ whole genome shotgun (WGS) entry which is preliminary data.</text>
</comment>
<dbReference type="Proteomes" id="UP001521074">
    <property type="component" value="Unassembled WGS sequence"/>
</dbReference>
<organism evidence="2 3">
    <name type="scientific">Acetobacter sicerae</name>
    <dbReference type="NCBI Taxonomy" id="85325"/>
    <lineage>
        <taxon>Bacteria</taxon>
        <taxon>Pseudomonadati</taxon>
        <taxon>Pseudomonadota</taxon>
        <taxon>Alphaproteobacteria</taxon>
        <taxon>Acetobacterales</taxon>
        <taxon>Acetobacteraceae</taxon>
        <taxon>Acetobacter</taxon>
    </lineage>
</organism>